<evidence type="ECO:0000313" key="5">
    <source>
        <dbReference type="EMBL" id="CAE0238924.1"/>
    </source>
</evidence>
<dbReference type="GO" id="GO:0006913">
    <property type="term" value="P:nucleocytoplasmic transport"/>
    <property type="evidence" value="ECO:0007669"/>
    <property type="project" value="TreeGrafter"/>
</dbReference>
<dbReference type="PANTHER" id="PTHR24113">
    <property type="entry name" value="RAN GTPASE-ACTIVATING PROTEIN 1"/>
    <property type="match status" value="1"/>
</dbReference>
<dbReference type="Gene3D" id="3.80.10.10">
    <property type="entry name" value="Ribonuclease Inhibitor"/>
    <property type="match status" value="1"/>
</dbReference>
<dbReference type="GO" id="GO:0031267">
    <property type="term" value="F:small GTPase binding"/>
    <property type="evidence" value="ECO:0007669"/>
    <property type="project" value="TreeGrafter"/>
</dbReference>
<reference evidence="5" key="1">
    <citation type="submission" date="2021-01" db="EMBL/GenBank/DDBJ databases">
        <authorList>
            <person name="Corre E."/>
            <person name="Pelletier E."/>
            <person name="Niang G."/>
            <person name="Scheremetjew M."/>
            <person name="Finn R."/>
            <person name="Kale V."/>
            <person name="Holt S."/>
            <person name="Cochrane G."/>
            <person name="Meng A."/>
            <person name="Brown T."/>
            <person name="Cohen L."/>
        </authorList>
    </citation>
    <scope>NUCLEOTIDE SEQUENCE</scope>
    <source>
        <strain evidence="5">NIES-2562</strain>
    </source>
</reference>
<feature type="region of interest" description="Disordered" evidence="4">
    <location>
        <begin position="1067"/>
        <end position="1101"/>
    </location>
</feature>
<dbReference type="PANTHER" id="PTHR24113:SF12">
    <property type="entry name" value="RAN GTPASE-ACTIVATING PROTEIN 1"/>
    <property type="match status" value="1"/>
</dbReference>
<feature type="compositionally biased region" description="Low complexity" evidence="4">
    <location>
        <begin position="792"/>
        <end position="813"/>
    </location>
</feature>
<evidence type="ECO:0000256" key="2">
    <source>
        <dbReference type="ARBA" id="ARBA00022614"/>
    </source>
</evidence>
<dbReference type="Pfam" id="PF13516">
    <property type="entry name" value="LRR_6"/>
    <property type="match status" value="1"/>
</dbReference>
<gene>
    <name evidence="5" type="ORF">PBIL07802_LOCUS1067</name>
</gene>
<dbReference type="GO" id="GO:0005096">
    <property type="term" value="F:GTPase activator activity"/>
    <property type="evidence" value="ECO:0007669"/>
    <property type="project" value="UniProtKB-KW"/>
</dbReference>
<feature type="compositionally biased region" description="Low complexity" evidence="4">
    <location>
        <begin position="821"/>
        <end position="834"/>
    </location>
</feature>
<protein>
    <submittedName>
        <fullName evidence="5">Uncharacterized protein</fullName>
    </submittedName>
</protein>
<dbReference type="GO" id="GO:0048471">
    <property type="term" value="C:perinuclear region of cytoplasm"/>
    <property type="evidence" value="ECO:0007669"/>
    <property type="project" value="TreeGrafter"/>
</dbReference>
<dbReference type="InterPro" id="IPR027038">
    <property type="entry name" value="RanGap"/>
</dbReference>
<dbReference type="InterPro" id="IPR032675">
    <property type="entry name" value="LRR_dom_sf"/>
</dbReference>
<accession>A0A7S3CW16</accession>
<keyword evidence="3" id="KW-0677">Repeat</keyword>
<dbReference type="SUPFAM" id="SSF52047">
    <property type="entry name" value="RNI-like"/>
    <property type="match status" value="1"/>
</dbReference>
<keyword evidence="2" id="KW-0433">Leucine-rich repeat</keyword>
<evidence type="ECO:0000256" key="3">
    <source>
        <dbReference type="ARBA" id="ARBA00022737"/>
    </source>
</evidence>
<name>A0A7S3CW16_9EUKA</name>
<dbReference type="EMBL" id="HBIB01001540">
    <property type="protein sequence ID" value="CAE0238924.1"/>
    <property type="molecule type" value="Transcribed_RNA"/>
</dbReference>
<feature type="compositionally biased region" description="Low complexity" evidence="4">
    <location>
        <begin position="852"/>
        <end position="867"/>
    </location>
</feature>
<dbReference type="InterPro" id="IPR001611">
    <property type="entry name" value="Leu-rich_rpt"/>
</dbReference>
<proteinExistence type="predicted"/>
<organism evidence="5">
    <name type="scientific">Palpitomonas bilix</name>
    <dbReference type="NCBI Taxonomy" id="652834"/>
    <lineage>
        <taxon>Eukaryota</taxon>
        <taxon>Eukaryota incertae sedis</taxon>
    </lineage>
</organism>
<keyword evidence="1" id="KW-0343">GTPase activation</keyword>
<dbReference type="GO" id="GO:0005829">
    <property type="term" value="C:cytosol"/>
    <property type="evidence" value="ECO:0007669"/>
    <property type="project" value="TreeGrafter"/>
</dbReference>
<dbReference type="GO" id="GO:0005634">
    <property type="term" value="C:nucleus"/>
    <property type="evidence" value="ECO:0007669"/>
    <property type="project" value="TreeGrafter"/>
</dbReference>
<dbReference type="SMART" id="SM00368">
    <property type="entry name" value="LRR_RI"/>
    <property type="match status" value="2"/>
</dbReference>
<evidence type="ECO:0000256" key="1">
    <source>
        <dbReference type="ARBA" id="ARBA00022468"/>
    </source>
</evidence>
<evidence type="ECO:0000256" key="4">
    <source>
        <dbReference type="SAM" id="MobiDB-lite"/>
    </source>
</evidence>
<sequence length="1635" mass="179185">MDVPSRQFRVHLLGCLLGLEEERQQFISKCLPRLRLIADQRNLVLTLTDVRHIVPADFFTSLEGGYAKKDVSLPPSFYASLFKESMKSALSASFHATLIARRYGEVVKGNGECEEAFYTALSALPTVLREDYADKSFLDIEFSTIYLERGRLFASSRLKRDKYTPEVHTPTPTKPSICGVYFRSFEYDDKARRRSLTENGRRRYRSENPHLEARLMDMQARAELVARAAQHIAQTEHHSKVERYLYHEYEDPSSGVEALFKDIANALTNTSPRSQLEVADLTAAQLFHAGNGGGTFVEYFGSAAHRAEIESAFVASCSRRAAEGDRRSHFLATSLLSLLRSVSDVDLIRELEDVVEVQLGEEGGKAMTCLADPLALNAVVSALEEVQEEVTPTARWERAQSIAMPGGCTCRASTVISLFSMVEEVIAKHDTADMCDQVVLLTGAPGCGMTTDMMVMKGFWRCFMAWWCKMAGTEQMGPPSGSESEFVQTSAQVCGVDSVFCFSSFADVHRIPTLSIEKVCFDLISAIHARCRLLSVEPPSLSYPSCASAAGVETLSTRLEAALFCLSVALKGKTPVGRPAALIILDGVSEWSGFSTFGLSWLPQKVPTNVRVVVTCSDVQAKLFPASMCTSVRTTSSVDAEEVVQGRIHRILEEARRKCDSNTASAFALEASTPACYLLANRLEKLHLSKVESIGLNSSVRLNLREILTITFINHASMMCGKKLNWAMLETLVFLCTVGFGTIDDLLGYLLFQYASGNTAAVVATTDPRFCSLKGETRRVRPSTGGQNRSNASNRGYSAGRRAASASFKSRSSIIRRPHHTSASPPRATSPSPSQLLIVEDEEDSGSEGEHLLSSSVVGMESSSRMSPTSVDQLPALSQSFAGVSVSGAGRREASGGEVTSKERDEWRVRTALLAMIQAGKGVLYAEQGGVFFISSTVVLDAAEKMILYSGRAKAEARSRVLDYITWKGRDDPLFVQHAISLQAGKKDWQGVSATLAMDIFGVMMGKGGEELDTTRLPYPSPQLSSHLINSLQSAPSIRHVRVLKMDRLGMNEVYVRGLVQTLIGAKDAPDSSKRQPSTGLRPPNPLPLSHLHSASPPPPNGLSRMLQIEVLSLRNNVLGPGAGLYLRDYVRGNPFLKELDVAHNAIRDEGVRLIFDGLRHNDVLDTLCVAKNEVGKGGFEAIETFLDEQRRSGPRQRKAKNIVCSSLRSLDVSGAAVDLASARALARSMFKCLKAGSARDIVVSPRKRRAAAAGSASTSPKQGVNGGKGSVLGGIMKKGGSGSGGGSGGSVQQGAYEKYKGIQVVSDIHLLGLSTRMFEKEVVVETMEKRACPDVLTVYTMLSRVGATSSTLRDARRRLTSTSAVAPFVLHSYLLKGKMQECLGQLHADKVVLAVMSSMLYDGFDPISARYSGLEKDKVALTDECIKLLGSDREIKVRKKLRHLVWRYTAFVMTKRGCMTRWHRIQRELLHARDMQWHIEACTLRLKTVVSELHSARTMAEFFEWFLSAHAAALGVKDALSSLLCVLFEGCNEATSGSSVSEEAERVGDRHHFFKRERSDLYLRHAQSRVERYVADQLSSLKMRSRLLALDIRSKGLGMLESIIVSGLLPSASHLFEIDVSDNVLKHEGSFAFF</sequence>
<feature type="region of interest" description="Disordered" evidence="4">
    <location>
        <begin position="774"/>
        <end position="871"/>
    </location>
</feature>